<dbReference type="InterPro" id="IPR050126">
    <property type="entry name" value="Ap4A_hydrolase"/>
</dbReference>
<dbReference type="Proteomes" id="UP000298631">
    <property type="component" value="Plasmid unnamed2"/>
</dbReference>
<feature type="domain" description="Calcineurin-like phosphoesterase" evidence="1">
    <location>
        <begin position="27"/>
        <end position="118"/>
    </location>
</feature>
<dbReference type="AlphaFoldDB" id="A0A4P8EM79"/>
<accession>A0A4P8EM79</accession>
<dbReference type="Pfam" id="PF00149">
    <property type="entry name" value="Metallophos"/>
    <property type="match status" value="1"/>
</dbReference>
<dbReference type="InterPro" id="IPR029052">
    <property type="entry name" value="Metallo-depent_PP-like"/>
</dbReference>
<dbReference type="InterPro" id="IPR004843">
    <property type="entry name" value="Calcineurin-like_PHP"/>
</dbReference>
<dbReference type="EMBL" id="CP039966">
    <property type="protein sequence ID" value="QCO58139.1"/>
    <property type="molecule type" value="Genomic_DNA"/>
</dbReference>
<protein>
    <submittedName>
        <fullName evidence="2">Serine/threonine protein phosphatase</fullName>
    </submittedName>
</protein>
<proteinExistence type="predicted"/>
<dbReference type="GO" id="GO:0005737">
    <property type="term" value="C:cytoplasm"/>
    <property type="evidence" value="ECO:0007669"/>
    <property type="project" value="TreeGrafter"/>
</dbReference>
<dbReference type="SUPFAM" id="SSF56300">
    <property type="entry name" value="Metallo-dependent phosphatases"/>
    <property type="match status" value="1"/>
</dbReference>
<geneLocation type="plasmid" evidence="2 3">
    <name>unnamed2</name>
</geneLocation>
<keyword evidence="2" id="KW-0614">Plasmid</keyword>
<dbReference type="Gene3D" id="3.60.21.10">
    <property type="match status" value="1"/>
</dbReference>
<dbReference type="OrthoDB" id="9807890at2"/>
<gene>
    <name evidence="2" type="ORF">EOK75_20500</name>
</gene>
<dbReference type="GO" id="GO:0110154">
    <property type="term" value="P:RNA decapping"/>
    <property type="evidence" value="ECO:0007669"/>
    <property type="project" value="TreeGrafter"/>
</dbReference>
<dbReference type="RefSeq" id="WP_137195946.1">
    <property type="nucleotide sequence ID" value="NZ_CP039966.1"/>
</dbReference>
<evidence type="ECO:0000259" key="1">
    <source>
        <dbReference type="Pfam" id="PF00149"/>
    </source>
</evidence>
<reference evidence="2 3" key="1">
    <citation type="submission" date="2019-05" db="EMBL/GenBank/DDBJ databases">
        <title>Pseudorhodobacter turbinis sp. nov., isolated from the gut of the Korean turban shell.</title>
        <authorList>
            <person name="Jeong Y.-S."/>
            <person name="Kang W.-R."/>
            <person name="Bae J.-W."/>
        </authorList>
    </citation>
    <scope>NUCLEOTIDE SEQUENCE [LARGE SCALE GENOMIC DNA]</scope>
    <source>
        <strain evidence="2 3">S12M18</strain>
        <plasmid evidence="2 3">unnamed2</plasmid>
    </source>
</reference>
<organism evidence="2 3">
    <name type="scientific">Pseudorhodobacter turbinis</name>
    <dbReference type="NCBI Taxonomy" id="2500533"/>
    <lineage>
        <taxon>Bacteria</taxon>
        <taxon>Pseudomonadati</taxon>
        <taxon>Pseudomonadota</taxon>
        <taxon>Alphaproteobacteria</taxon>
        <taxon>Rhodobacterales</taxon>
        <taxon>Paracoccaceae</taxon>
        <taxon>Pseudorhodobacter</taxon>
    </lineage>
</organism>
<dbReference type="PANTHER" id="PTHR42850">
    <property type="entry name" value="METALLOPHOSPHOESTERASE"/>
    <property type="match status" value="1"/>
</dbReference>
<keyword evidence="3" id="KW-1185">Reference proteome</keyword>
<evidence type="ECO:0000313" key="3">
    <source>
        <dbReference type="Proteomes" id="UP000298631"/>
    </source>
</evidence>
<dbReference type="KEGG" id="pseb:EOK75_20500"/>
<evidence type="ECO:0000313" key="2">
    <source>
        <dbReference type="EMBL" id="QCO58139.1"/>
    </source>
</evidence>
<name>A0A4P8EM79_9RHOB</name>
<sequence>MFGLRNLFSNRQIKTGPYAPLPCPVPPVCIIGDLHGRLDLLEQMLDKTSTRMDAGPHRLIFVGDMIDRGPQSAAILRILYDMNCAAPDRVICLMGNHERMMLDFLDDPVQHGPRWLANGGNETLASFGVSPWARSTANSSENRLKGLAAALATALPEEITHWLASRPLLWSEGALVVTHAGADPACPITNQMDETFLWGHSAFARTPRSDGLWVAHGHTIQPTAKAESGRVSVDTGAWRTGRLSAAWLNGDGVNFIEVTDRPA</sequence>
<dbReference type="InterPro" id="IPR006186">
    <property type="entry name" value="Ser/Thr-sp_prot-phosphatase"/>
</dbReference>
<dbReference type="GO" id="GO:0016791">
    <property type="term" value="F:phosphatase activity"/>
    <property type="evidence" value="ECO:0007669"/>
    <property type="project" value="TreeGrafter"/>
</dbReference>
<dbReference type="PANTHER" id="PTHR42850:SF4">
    <property type="entry name" value="ZINC-DEPENDENT ENDOPOLYPHOSPHATASE"/>
    <property type="match status" value="1"/>
</dbReference>
<dbReference type="GO" id="GO:0008803">
    <property type="term" value="F:bis(5'-nucleosyl)-tetraphosphatase (symmetrical) activity"/>
    <property type="evidence" value="ECO:0007669"/>
    <property type="project" value="TreeGrafter"/>
</dbReference>
<dbReference type="PRINTS" id="PR00114">
    <property type="entry name" value="STPHPHTASE"/>
</dbReference>